<feature type="transmembrane region" description="Helical" evidence="9">
    <location>
        <begin position="144"/>
        <end position="163"/>
    </location>
</feature>
<evidence type="ECO:0000256" key="8">
    <source>
        <dbReference type="ARBA" id="ARBA00023012"/>
    </source>
</evidence>
<dbReference type="InterPro" id="IPR005467">
    <property type="entry name" value="His_kinase_dom"/>
</dbReference>
<evidence type="ECO:0000313" key="11">
    <source>
        <dbReference type="EMBL" id="SEJ75672.1"/>
    </source>
</evidence>
<dbReference type="PRINTS" id="PR00344">
    <property type="entry name" value="BCTRLSENSOR"/>
</dbReference>
<evidence type="ECO:0000259" key="10">
    <source>
        <dbReference type="PROSITE" id="PS50109"/>
    </source>
</evidence>
<sequence>MTRDLTRRRRDMPDWTNLLAVLPLAWALLVLGLGWGLGYEGLVRLRADLPAMVPETALALVFAGIGTLATINRWPPAVAALATLALAAVVGAYFIEPVMRRGLAAGERIVPAPGDGMAMATGFCLLCLGIAIVALAVPVRGARAVAITASALCALVSGTALMAHGLSSASVRDVLGFKEMSLSTAAGVFLLNLSLVLSHRDSPHFRGLFGPRRQSVILRASLILSILGVLVIGELTRFMTLRDWITPDFRLVFLCSAMIALLVASALIVGFLIDRLEAEKKRITALESASDRALQNIEINNARDENLRILGQIVAGVAHDFNNALTALRGNLELMEIDPSKSGTYLREAISAADRAAGLTNQLLDSGRQTRLHKGDGDVVTIAEQVVELFKRVAPINIGVTLTAQPATLGRVGIDDSTLERALLNLLVNARDAMPSGGDLHVTISQRVITNGFAATFNFNAGLTPGEHVVIEVTDTGLGMDEATVRRAVQPYFTTKEVGKGSGLGLASVNGVCQQIGGGLLINSAPGAGTTVVVALPVAPAEDDQATPAGEGSAPVDILLVANSAWRHRDVLGYLDGQDRHVRRVGTEQEALEFLDITRLPSVVLIDEGQFGGIDGEQIRADIENRFPDLPVVYVGDYGESRFGRAAPSDKDDRTLACA</sequence>
<feature type="transmembrane region" description="Helical" evidence="9">
    <location>
        <begin position="52"/>
        <end position="71"/>
    </location>
</feature>
<dbReference type="Pfam" id="PF00512">
    <property type="entry name" value="HisKA"/>
    <property type="match status" value="1"/>
</dbReference>
<dbReference type="RefSeq" id="WP_139211386.1">
    <property type="nucleotide sequence ID" value="NZ_CATMKJ010000039.1"/>
</dbReference>
<evidence type="ECO:0000256" key="3">
    <source>
        <dbReference type="ARBA" id="ARBA00022553"/>
    </source>
</evidence>
<dbReference type="EMBL" id="FNYY01000010">
    <property type="protein sequence ID" value="SEJ75672.1"/>
    <property type="molecule type" value="Genomic_DNA"/>
</dbReference>
<feature type="transmembrane region" description="Helical" evidence="9">
    <location>
        <begin position="116"/>
        <end position="137"/>
    </location>
</feature>
<gene>
    <name evidence="11" type="ORF">SAMN04487940_1109</name>
</gene>
<dbReference type="SMART" id="SM00387">
    <property type="entry name" value="HATPase_c"/>
    <property type="match status" value="1"/>
</dbReference>
<comment type="caution">
    <text evidence="11">The sequence shown here is derived from an EMBL/GenBank/DDBJ whole genome shotgun (WGS) entry which is preliminary data.</text>
</comment>
<dbReference type="InterPro" id="IPR003594">
    <property type="entry name" value="HATPase_dom"/>
</dbReference>
<dbReference type="SMART" id="SM00388">
    <property type="entry name" value="HisKA"/>
    <property type="match status" value="1"/>
</dbReference>
<keyword evidence="9" id="KW-0472">Membrane</keyword>
<keyword evidence="9" id="KW-0812">Transmembrane</keyword>
<dbReference type="PANTHER" id="PTHR43065">
    <property type="entry name" value="SENSOR HISTIDINE KINASE"/>
    <property type="match status" value="1"/>
</dbReference>
<dbReference type="SUPFAM" id="SSF52172">
    <property type="entry name" value="CheY-like"/>
    <property type="match status" value="1"/>
</dbReference>
<dbReference type="GeneID" id="80821532"/>
<evidence type="ECO:0000256" key="9">
    <source>
        <dbReference type="SAM" id="Phobius"/>
    </source>
</evidence>
<keyword evidence="3" id="KW-0597">Phosphoprotein</keyword>
<dbReference type="Gene3D" id="3.30.565.10">
    <property type="entry name" value="Histidine kinase-like ATPase, C-terminal domain"/>
    <property type="match status" value="1"/>
</dbReference>
<dbReference type="AlphaFoldDB" id="A0A975WBE0"/>
<evidence type="ECO:0000256" key="2">
    <source>
        <dbReference type="ARBA" id="ARBA00012438"/>
    </source>
</evidence>
<dbReference type="SUPFAM" id="SSF55874">
    <property type="entry name" value="ATPase domain of HSP90 chaperone/DNA topoisomerase II/histidine kinase"/>
    <property type="match status" value="1"/>
</dbReference>
<evidence type="ECO:0000256" key="5">
    <source>
        <dbReference type="ARBA" id="ARBA00022741"/>
    </source>
</evidence>
<keyword evidence="9" id="KW-1133">Transmembrane helix</keyword>
<dbReference type="Proteomes" id="UP000182932">
    <property type="component" value="Unassembled WGS sequence"/>
</dbReference>
<dbReference type="GO" id="GO:0005524">
    <property type="term" value="F:ATP binding"/>
    <property type="evidence" value="ECO:0007669"/>
    <property type="project" value="UniProtKB-KW"/>
</dbReference>
<dbReference type="CDD" id="cd00082">
    <property type="entry name" value="HisKA"/>
    <property type="match status" value="1"/>
</dbReference>
<dbReference type="GO" id="GO:0000155">
    <property type="term" value="F:phosphorelay sensor kinase activity"/>
    <property type="evidence" value="ECO:0007669"/>
    <property type="project" value="InterPro"/>
</dbReference>
<accession>A0A975WBE0</accession>
<keyword evidence="5" id="KW-0547">Nucleotide-binding</keyword>
<keyword evidence="8" id="KW-0902">Two-component regulatory system</keyword>
<protein>
    <recommendedName>
        <fullName evidence="2">histidine kinase</fullName>
        <ecNumber evidence="2">2.7.13.3</ecNumber>
    </recommendedName>
</protein>
<dbReference type="InterPro" id="IPR036097">
    <property type="entry name" value="HisK_dim/P_sf"/>
</dbReference>
<organism evidence="11 12">
    <name type="scientific">Marinovum algicola</name>
    <dbReference type="NCBI Taxonomy" id="42444"/>
    <lineage>
        <taxon>Bacteria</taxon>
        <taxon>Pseudomonadati</taxon>
        <taxon>Pseudomonadota</taxon>
        <taxon>Alphaproteobacteria</taxon>
        <taxon>Rhodobacterales</taxon>
        <taxon>Roseobacteraceae</taxon>
        <taxon>Marinovum</taxon>
    </lineage>
</organism>
<dbReference type="InterPro" id="IPR011006">
    <property type="entry name" value="CheY-like_superfamily"/>
</dbReference>
<keyword evidence="6 11" id="KW-0418">Kinase</keyword>
<name>A0A975WBE0_9RHOB</name>
<feature type="domain" description="Histidine kinase" evidence="10">
    <location>
        <begin position="316"/>
        <end position="540"/>
    </location>
</feature>
<evidence type="ECO:0000256" key="4">
    <source>
        <dbReference type="ARBA" id="ARBA00022679"/>
    </source>
</evidence>
<feature type="transmembrane region" description="Helical" evidence="9">
    <location>
        <begin position="216"/>
        <end position="239"/>
    </location>
</feature>
<dbReference type="Gene3D" id="1.10.287.130">
    <property type="match status" value="1"/>
</dbReference>
<evidence type="ECO:0000256" key="1">
    <source>
        <dbReference type="ARBA" id="ARBA00000085"/>
    </source>
</evidence>
<dbReference type="PANTHER" id="PTHR43065:SF46">
    <property type="entry name" value="C4-DICARBOXYLATE TRANSPORT SENSOR PROTEIN DCTB"/>
    <property type="match status" value="1"/>
</dbReference>
<keyword evidence="4" id="KW-0808">Transferase</keyword>
<dbReference type="Pfam" id="PF02518">
    <property type="entry name" value="HATPase_c"/>
    <property type="match status" value="1"/>
</dbReference>
<feature type="transmembrane region" description="Helical" evidence="9">
    <location>
        <begin position="251"/>
        <end position="273"/>
    </location>
</feature>
<evidence type="ECO:0000256" key="7">
    <source>
        <dbReference type="ARBA" id="ARBA00022840"/>
    </source>
</evidence>
<proteinExistence type="predicted"/>
<dbReference type="InterPro" id="IPR036890">
    <property type="entry name" value="HATPase_C_sf"/>
</dbReference>
<evidence type="ECO:0000313" key="12">
    <source>
        <dbReference type="Proteomes" id="UP000182932"/>
    </source>
</evidence>
<comment type="catalytic activity">
    <reaction evidence="1">
        <text>ATP + protein L-histidine = ADP + protein N-phospho-L-histidine.</text>
        <dbReference type="EC" id="2.7.13.3"/>
    </reaction>
</comment>
<dbReference type="InterPro" id="IPR004358">
    <property type="entry name" value="Sig_transdc_His_kin-like_C"/>
</dbReference>
<dbReference type="PROSITE" id="PS50109">
    <property type="entry name" value="HIS_KIN"/>
    <property type="match status" value="1"/>
</dbReference>
<dbReference type="EC" id="2.7.13.3" evidence="2"/>
<evidence type="ECO:0000256" key="6">
    <source>
        <dbReference type="ARBA" id="ARBA00022777"/>
    </source>
</evidence>
<dbReference type="SUPFAM" id="SSF47384">
    <property type="entry name" value="Homodimeric domain of signal transducing histidine kinase"/>
    <property type="match status" value="1"/>
</dbReference>
<reference evidence="11 12" key="1">
    <citation type="submission" date="2016-10" db="EMBL/GenBank/DDBJ databases">
        <authorList>
            <person name="Varghese N."/>
            <person name="Submissions S."/>
        </authorList>
    </citation>
    <scope>NUCLEOTIDE SEQUENCE [LARGE SCALE GENOMIC DNA]</scope>
    <source>
        <strain evidence="11 12">FF3</strain>
    </source>
</reference>
<keyword evidence="12" id="KW-1185">Reference proteome</keyword>
<keyword evidence="7" id="KW-0067">ATP-binding</keyword>
<feature type="transmembrane region" description="Helical" evidence="9">
    <location>
        <begin position="78"/>
        <end position="96"/>
    </location>
</feature>
<dbReference type="InterPro" id="IPR003661">
    <property type="entry name" value="HisK_dim/P_dom"/>
</dbReference>